<evidence type="ECO:0000256" key="4">
    <source>
        <dbReference type="PROSITE-ProRule" id="PRU00176"/>
    </source>
</evidence>
<keyword evidence="3 4" id="KW-0694">RNA-binding</keyword>
<feature type="domain" description="RRM" evidence="5">
    <location>
        <begin position="121"/>
        <end position="162"/>
    </location>
</feature>
<dbReference type="PROSITE" id="PS50102">
    <property type="entry name" value="RRM"/>
    <property type="match status" value="2"/>
</dbReference>
<dbReference type="AlphaFoldDB" id="A0A818N7D4"/>
<dbReference type="SUPFAM" id="SSF54928">
    <property type="entry name" value="RNA-binding domain, RBD"/>
    <property type="match status" value="1"/>
</dbReference>
<dbReference type="Proteomes" id="UP000663836">
    <property type="component" value="Unassembled WGS sequence"/>
</dbReference>
<name>A0A818N7D4_9BILA</name>
<dbReference type="Pfam" id="PF00076">
    <property type="entry name" value="RRM_1"/>
    <property type="match status" value="2"/>
</dbReference>
<dbReference type="InterPro" id="IPR035979">
    <property type="entry name" value="RBD_domain_sf"/>
</dbReference>
<organism evidence="6 7">
    <name type="scientific">Rotaria sordida</name>
    <dbReference type="NCBI Taxonomy" id="392033"/>
    <lineage>
        <taxon>Eukaryota</taxon>
        <taxon>Metazoa</taxon>
        <taxon>Spiralia</taxon>
        <taxon>Gnathifera</taxon>
        <taxon>Rotifera</taxon>
        <taxon>Eurotatoria</taxon>
        <taxon>Bdelloidea</taxon>
        <taxon>Philodinida</taxon>
        <taxon>Philodinidae</taxon>
        <taxon>Rotaria</taxon>
    </lineage>
</organism>
<sequence>MNTQGNLTTLSSSPSSAAISTINIDKHEPDPDAIKMFCGQIPRNMHESELREMFEQFGPVFQLNVLRDKQTGESKGCCFVTFYSRKSALDAQNALHNLRTLNGSHHPIQMKPADTENRNERKLFVGMVSKNLDEQSIRALFQSYGIIEDCTVLRDANGKSRG</sequence>
<evidence type="ECO:0000256" key="1">
    <source>
        <dbReference type="ARBA" id="ARBA00009621"/>
    </source>
</evidence>
<dbReference type="EMBL" id="CAJOBD010000165">
    <property type="protein sequence ID" value="CAF3600790.1"/>
    <property type="molecule type" value="Genomic_DNA"/>
</dbReference>
<dbReference type="InterPro" id="IPR012677">
    <property type="entry name" value="Nucleotide-bd_a/b_plait_sf"/>
</dbReference>
<proteinExistence type="inferred from homology"/>
<dbReference type="InterPro" id="IPR034196">
    <property type="entry name" value="CELF1/2_RRM1"/>
</dbReference>
<evidence type="ECO:0000256" key="3">
    <source>
        <dbReference type="ARBA" id="ARBA00022884"/>
    </source>
</evidence>
<dbReference type="Gene3D" id="3.30.70.330">
    <property type="match status" value="2"/>
</dbReference>
<reference evidence="6" key="1">
    <citation type="submission" date="2021-02" db="EMBL/GenBank/DDBJ databases">
        <authorList>
            <person name="Nowell W R."/>
        </authorList>
    </citation>
    <scope>NUCLEOTIDE SEQUENCE</scope>
</reference>
<gene>
    <name evidence="6" type="ORF">JBS370_LOCUS3780</name>
</gene>
<dbReference type="PANTHER" id="PTHR24012">
    <property type="entry name" value="RNA BINDING PROTEIN"/>
    <property type="match status" value="1"/>
</dbReference>
<accession>A0A818N7D4</accession>
<feature type="domain" description="RRM" evidence="5">
    <location>
        <begin position="34"/>
        <end position="115"/>
    </location>
</feature>
<dbReference type="InterPro" id="IPR000504">
    <property type="entry name" value="RRM_dom"/>
</dbReference>
<keyword evidence="2" id="KW-0677">Repeat</keyword>
<protein>
    <recommendedName>
        <fullName evidence="5">RRM domain-containing protein</fullName>
    </recommendedName>
</protein>
<dbReference type="FunFam" id="3.30.70.330:FF:000013">
    <property type="entry name" value="CUGBP Elav-like family member 1 isoform 2"/>
    <property type="match status" value="1"/>
</dbReference>
<dbReference type="CDD" id="cd12631">
    <property type="entry name" value="RRM1_CELF1_2_Bruno"/>
    <property type="match status" value="1"/>
</dbReference>
<comment type="similarity">
    <text evidence="1">Belongs to the CELF/BRUNOL family.</text>
</comment>
<comment type="caution">
    <text evidence="6">The sequence shown here is derived from an EMBL/GenBank/DDBJ whole genome shotgun (WGS) entry which is preliminary data.</text>
</comment>
<evidence type="ECO:0000259" key="5">
    <source>
        <dbReference type="PROSITE" id="PS50102"/>
    </source>
</evidence>
<dbReference type="SMART" id="SM00360">
    <property type="entry name" value="RRM"/>
    <property type="match status" value="1"/>
</dbReference>
<dbReference type="GO" id="GO:0003723">
    <property type="term" value="F:RNA binding"/>
    <property type="evidence" value="ECO:0007669"/>
    <property type="project" value="UniProtKB-UniRule"/>
</dbReference>
<evidence type="ECO:0000313" key="7">
    <source>
        <dbReference type="Proteomes" id="UP000663836"/>
    </source>
</evidence>
<evidence type="ECO:0000256" key="2">
    <source>
        <dbReference type="ARBA" id="ARBA00022737"/>
    </source>
</evidence>
<evidence type="ECO:0000313" key="6">
    <source>
        <dbReference type="EMBL" id="CAF3600790.1"/>
    </source>
</evidence>